<evidence type="ECO:0000313" key="6">
    <source>
        <dbReference type="Proteomes" id="UP000622797"/>
    </source>
</evidence>
<dbReference type="SUPFAM" id="SSF53590">
    <property type="entry name" value="Nucleoside hydrolase"/>
    <property type="match status" value="1"/>
</dbReference>
<feature type="domain" description="Inosine/uridine-preferring nucleoside hydrolase" evidence="4">
    <location>
        <begin position="13"/>
        <end position="384"/>
    </location>
</feature>
<keyword evidence="6" id="KW-1185">Reference proteome</keyword>
<dbReference type="GO" id="GO:0005829">
    <property type="term" value="C:cytosol"/>
    <property type="evidence" value="ECO:0007669"/>
    <property type="project" value="TreeGrafter"/>
</dbReference>
<evidence type="ECO:0000259" key="4">
    <source>
        <dbReference type="Pfam" id="PF01156"/>
    </source>
</evidence>
<keyword evidence="2" id="KW-0378">Hydrolase</keyword>
<dbReference type="PANTHER" id="PTHR12304">
    <property type="entry name" value="INOSINE-URIDINE PREFERRING NUCLEOSIDE HYDROLASE"/>
    <property type="match status" value="1"/>
</dbReference>
<sequence>MAANSTMAVTKAIIDTDVVPGGDDMIGLLMAMAALPATMQVVALTTVFGNVNVEKSLRNVVAMFYILWLEMGWRKDHGKDFNFGAFETFCPMVTLGSGHALGQPVEVKTDGFPYGLDGVWNFHEKFPEFTPDDSWKSLFDDSVPSPKQEPEFYQYFNTSKTPSHKDIIRILREEPADTITIIALGPLTNIALAAAEDPETFLRAKEVLIMGGAVDVPGNISPMAEANAYNDAVAAARTYALSSSDLASTFPTTDFSKIPLPAYPDRLSRQLNVTIFPMDITGRHCVAYDSFIDTVKPLADNGSPLATMAYTFMKGIHETCDKDCITLPETNEECITLHDPVPIWYALNRSGWEVSAPKDLRVESLGQWTKGVHVEYDINKTKEANAPLEPGTRQGNRIHQAMKSPGQKGFQEIILSLFA</sequence>
<comment type="caution">
    <text evidence="5">The sequence shown here is derived from an EMBL/GenBank/DDBJ whole genome shotgun (WGS) entry which is preliminary data.</text>
</comment>
<dbReference type="Pfam" id="PF01156">
    <property type="entry name" value="IU_nuc_hydro"/>
    <property type="match status" value="1"/>
</dbReference>
<dbReference type="InterPro" id="IPR023186">
    <property type="entry name" value="IUNH"/>
</dbReference>
<evidence type="ECO:0000256" key="1">
    <source>
        <dbReference type="ARBA" id="ARBA00009176"/>
    </source>
</evidence>
<protein>
    <recommendedName>
        <fullName evidence="4">Inosine/uridine-preferring nucleoside hydrolase domain-containing protein</fullName>
    </recommendedName>
</protein>
<dbReference type="PANTHER" id="PTHR12304:SF56">
    <property type="entry name" value="HYDROLASE, PUTATIVE (AFU_ORTHOLOGUE AFUA_1G11790)-RELATED"/>
    <property type="match status" value="1"/>
</dbReference>
<reference evidence="5" key="2">
    <citation type="submission" date="2020-05" db="EMBL/GenBank/DDBJ databases">
        <authorList>
            <person name="Kim H.-S."/>
            <person name="Proctor R.H."/>
            <person name="Brown D.W."/>
        </authorList>
    </citation>
    <scope>NUCLEOTIDE SEQUENCE</scope>
    <source>
        <strain evidence="5">NRRL 20472</strain>
    </source>
</reference>
<reference evidence="5" key="1">
    <citation type="journal article" date="2020" name="BMC Genomics">
        <title>Correction to: Identification and distribution of gene clusters required for synthesis of sphingolipid metabolism inhibitors in diverse species of the filamentous fungus Fusarium.</title>
        <authorList>
            <person name="Kim H.S."/>
            <person name="Lohmar J.M."/>
            <person name="Busman M."/>
            <person name="Brown D.W."/>
            <person name="Naumann T.A."/>
            <person name="Divon H.H."/>
            <person name="Lysoe E."/>
            <person name="Uhlig S."/>
            <person name="Proctor R.H."/>
        </authorList>
    </citation>
    <scope>NUCLEOTIDE SEQUENCE</scope>
    <source>
        <strain evidence="5">NRRL 20472</strain>
    </source>
</reference>
<dbReference type="EMBL" id="JABEXW010001055">
    <property type="protein sequence ID" value="KAF4948346.1"/>
    <property type="molecule type" value="Genomic_DNA"/>
</dbReference>
<dbReference type="InterPro" id="IPR036452">
    <property type="entry name" value="Ribo_hydro-like"/>
</dbReference>
<accession>A0A8H4WSH5</accession>
<dbReference type="Proteomes" id="UP000622797">
    <property type="component" value="Unassembled WGS sequence"/>
</dbReference>
<proteinExistence type="inferred from homology"/>
<name>A0A8H4WSH5_9HYPO</name>
<gene>
    <name evidence="5" type="ORF">FSARC_13772</name>
</gene>
<dbReference type="GO" id="GO:0006152">
    <property type="term" value="P:purine nucleoside catabolic process"/>
    <property type="evidence" value="ECO:0007669"/>
    <property type="project" value="TreeGrafter"/>
</dbReference>
<dbReference type="GO" id="GO:0008477">
    <property type="term" value="F:purine nucleosidase activity"/>
    <property type="evidence" value="ECO:0007669"/>
    <property type="project" value="TreeGrafter"/>
</dbReference>
<dbReference type="AlphaFoldDB" id="A0A8H4WSH5"/>
<evidence type="ECO:0000313" key="5">
    <source>
        <dbReference type="EMBL" id="KAF4948346.1"/>
    </source>
</evidence>
<organism evidence="5 6">
    <name type="scientific">Fusarium sarcochroum</name>
    <dbReference type="NCBI Taxonomy" id="1208366"/>
    <lineage>
        <taxon>Eukaryota</taxon>
        <taxon>Fungi</taxon>
        <taxon>Dikarya</taxon>
        <taxon>Ascomycota</taxon>
        <taxon>Pezizomycotina</taxon>
        <taxon>Sordariomycetes</taxon>
        <taxon>Hypocreomycetidae</taxon>
        <taxon>Hypocreales</taxon>
        <taxon>Nectriaceae</taxon>
        <taxon>Fusarium</taxon>
        <taxon>Fusarium lateritium species complex</taxon>
    </lineage>
</organism>
<evidence type="ECO:0000256" key="2">
    <source>
        <dbReference type="ARBA" id="ARBA00022801"/>
    </source>
</evidence>
<keyword evidence="3" id="KW-0326">Glycosidase</keyword>
<dbReference type="Gene3D" id="3.90.245.10">
    <property type="entry name" value="Ribonucleoside hydrolase-like"/>
    <property type="match status" value="1"/>
</dbReference>
<dbReference type="InterPro" id="IPR001910">
    <property type="entry name" value="Inosine/uridine_hydrolase_dom"/>
</dbReference>
<evidence type="ECO:0000256" key="3">
    <source>
        <dbReference type="ARBA" id="ARBA00023295"/>
    </source>
</evidence>
<comment type="similarity">
    <text evidence="1">Belongs to the IUNH family.</text>
</comment>
<dbReference type="OrthoDB" id="5783963at2759"/>